<name>A0AAP2G4I5_9RHOB</name>
<evidence type="ECO:0000256" key="1">
    <source>
        <dbReference type="SAM" id="SignalP"/>
    </source>
</evidence>
<organism evidence="3 4">
    <name type="scientific">Harenicola maris</name>
    <dbReference type="NCBI Taxonomy" id="2841044"/>
    <lineage>
        <taxon>Bacteria</taxon>
        <taxon>Pseudomonadati</taxon>
        <taxon>Pseudomonadota</taxon>
        <taxon>Alphaproteobacteria</taxon>
        <taxon>Rhodobacterales</taxon>
        <taxon>Paracoccaceae</taxon>
        <taxon>Harenicola</taxon>
    </lineage>
</organism>
<dbReference type="InterPro" id="IPR007863">
    <property type="entry name" value="Peptidase_M16_C"/>
</dbReference>
<dbReference type="RefSeq" id="WP_327794177.1">
    <property type="nucleotide sequence ID" value="NZ_JADQAZ010000002.1"/>
</dbReference>
<keyword evidence="4" id="KW-1185">Reference proteome</keyword>
<dbReference type="AlphaFoldDB" id="A0AAP2G4I5"/>
<dbReference type="InterPro" id="IPR050361">
    <property type="entry name" value="MPP/UQCRC_Complex"/>
</dbReference>
<dbReference type="SUPFAM" id="SSF63411">
    <property type="entry name" value="LuxS/MPP-like metallohydrolase"/>
    <property type="match status" value="2"/>
</dbReference>
<feature type="chain" id="PRO_5042863197" evidence="1">
    <location>
        <begin position="21"/>
        <end position="437"/>
    </location>
</feature>
<dbReference type="Proteomes" id="UP001315686">
    <property type="component" value="Unassembled WGS sequence"/>
</dbReference>
<evidence type="ECO:0000313" key="4">
    <source>
        <dbReference type="Proteomes" id="UP001315686"/>
    </source>
</evidence>
<evidence type="ECO:0000259" key="2">
    <source>
        <dbReference type="Pfam" id="PF05193"/>
    </source>
</evidence>
<dbReference type="Gene3D" id="3.30.830.10">
    <property type="entry name" value="Metalloenzyme, LuxS/M16 peptidase-like"/>
    <property type="match status" value="2"/>
</dbReference>
<comment type="caution">
    <text evidence="3">The sequence shown here is derived from an EMBL/GenBank/DDBJ whole genome shotgun (WGS) entry which is preliminary data.</text>
</comment>
<feature type="domain" description="Peptidase M16 C-terminal" evidence="2">
    <location>
        <begin position="188"/>
        <end position="361"/>
    </location>
</feature>
<keyword evidence="1" id="KW-0732">Signal</keyword>
<protein>
    <submittedName>
        <fullName evidence="3">Insulinase family protein</fullName>
    </submittedName>
</protein>
<evidence type="ECO:0000313" key="3">
    <source>
        <dbReference type="EMBL" id="MBT0957958.1"/>
    </source>
</evidence>
<dbReference type="GO" id="GO:0046872">
    <property type="term" value="F:metal ion binding"/>
    <property type="evidence" value="ECO:0007669"/>
    <property type="project" value="InterPro"/>
</dbReference>
<feature type="signal peptide" evidence="1">
    <location>
        <begin position="1"/>
        <end position="20"/>
    </location>
</feature>
<accession>A0AAP2G4I5</accession>
<dbReference type="EMBL" id="JADQAZ010000002">
    <property type="protein sequence ID" value="MBT0957958.1"/>
    <property type="molecule type" value="Genomic_DNA"/>
</dbReference>
<proteinExistence type="predicted"/>
<dbReference type="InterPro" id="IPR011249">
    <property type="entry name" value="Metalloenz_LuxS/M16"/>
</dbReference>
<dbReference type="PANTHER" id="PTHR11851:SF224">
    <property type="entry name" value="PROCESSING PROTEASE"/>
    <property type="match status" value="1"/>
</dbReference>
<sequence length="437" mass="47385">MIRKLGLALTFICAAGIAQAEVQIEEITSPGGIDAWMVQEDSIPFTALEIRFEGGASLDAEGKRGATALMTYTLEEGAGEMDARAFAVRTEELAASFRFDIGQDQLSISARFLTENRDEAVALLHAALTETRFDDADIDRVRGQMLSSLASDAKDPDTIAGRVFSEAAFAGHPYASNSDGTEESLNALTREDLIAARDGVIAKDRLFVGAVGDINAEELGEMLDTLFDGIPEVGAPDPGRVDYALEGGITVVPFDTPQSVVSFAQPGITRHDPDFFPAFLLVEIMGGSGFNSRLMQEVREKRGLTYGIGAYLAPMNYSEFLGGYVSTDNARVSQTIDVVKAEWERLATEGVTQEELDRVKTYMTGSYPLRFDGNAQIARIMVGMQMEGLPLDYIATRNDKVNAVTLEEVNALAKELIQPDRLHFVVVGQPEGLESTN</sequence>
<dbReference type="Pfam" id="PF05193">
    <property type="entry name" value="Peptidase_M16_C"/>
    <property type="match status" value="1"/>
</dbReference>
<dbReference type="PANTHER" id="PTHR11851">
    <property type="entry name" value="METALLOPROTEASE"/>
    <property type="match status" value="1"/>
</dbReference>
<gene>
    <name evidence="3" type="ORF">IV417_11195</name>
</gene>
<reference evidence="3 4" key="1">
    <citation type="journal article" date="2021" name="Arch. Microbiol.">
        <title>Harenicola maris gen. nov., sp. nov. isolated from the Sea of Japan shallow sediments.</title>
        <authorList>
            <person name="Romanenko L.A."/>
            <person name="Kurilenko V.V."/>
            <person name="Chernysheva N.Y."/>
            <person name="Tekutyeva L.A."/>
            <person name="Velansky P.V."/>
            <person name="Svetashev V.I."/>
            <person name="Isaeva M.P."/>
        </authorList>
    </citation>
    <scope>NUCLEOTIDE SEQUENCE [LARGE SCALE GENOMIC DNA]</scope>
    <source>
        <strain evidence="3 4">KMM 3653</strain>
    </source>
</reference>